<dbReference type="AlphaFoldDB" id="A0A1I0XBU3"/>
<sequence>MRRRRWIGSGRRRGPQDRDRLRHGELKVVTDDSRPALRTATIIAALHWRPVAVVRPPERRPGDGAVTVSEERGHRPFADVCPEHELLDRADAQPNEAGTLPPASGAACLMVGLFQRLPRLEVGIARSEMLGQVRVPDPSRRHVRPHHGALPPGSRRLDRPAWSSWHIGKSADNLCGAVVGSGGRRCCSHPDGPTRTRHRSRAESTDHRVSRAMTTTRRSTTVAEAPGPLLAHWADDGFWPPLALRAKRGACMSKRAAAREADSRGGFPLPLRVVSPGIKAQAPSGALPADGGVAPPLVPLIASEGSRVLRRGLPPGIEGKCQSSHRTQLSIELS</sequence>
<proteinExistence type="predicted"/>
<reference evidence="2 3" key="1">
    <citation type="submission" date="2016-10" db="EMBL/GenBank/DDBJ databases">
        <authorList>
            <person name="de Groot N.N."/>
        </authorList>
    </citation>
    <scope>NUCLEOTIDE SEQUENCE [LARGE SCALE GENOMIC DNA]</scope>
    <source>
        <strain evidence="2 3">CGMCC 4.6945</strain>
    </source>
</reference>
<evidence type="ECO:0000256" key="1">
    <source>
        <dbReference type="SAM" id="MobiDB-lite"/>
    </source>
</evidence>
<feature type="compositionally biased region" description="Low complexity" evidence="1">
    <location>
        <begin position="211"/>
        <end position="222"/>
    </location>
</feature>
<evidence type="ECO:0000313" key="2">
    <source>
        <dbReference type="EMBL" id="SFA97748.1"/>
    </source>
</evidence>
<feature type="region of interest" description="Disordered" evidence="1">
    <location>
        <begin position="137"/>
        <end position="156"/>
    </location>
</feature>
<name>A0A1I0XBU3_9CELL</name>
<accession>A0A1I0XBU3</accession>
<organism evidence="2 3">
    <name type="scientific">Cellulomonas marina</name>
    <dbReference type="NCBI Taxonomy" id="988821"/>
    <lineage>
        <taxon>Bacteria</taxon>
        <taxon>Bacillati</taxon>
        <taxon>Actinomycetota</taxon>
        <taxon>Actinomycetes</taxon>
        <taxon>Micrococcales</taxon>
        <taxon>Cellulomonadaceae</taxon>
        <taxon>Cellulomonas</taxon>
    </lineage>
</organism>
<gene>
    <name evidence="2" type="ORF">SAMN05421867_104233</name>
</gene>
<keyword evidence="3" id="KW-1185">Reference proteome</keyword>
<feature type="region of interest" description="Disordered" evidence="1">
    <location>
        <begin position="188"/>
        <end position="222"/>
    </location>
</feature>
<protein>
    <submittedName>
        <fullName evidence="2">Uncharacterized protein</fullName>
    </submittedName>
</protein>
<dbReference type="STRING" id="988821.SAMN05421867_104233"/>
<evidence type="ECO:0000313" key="3">
    <source>
        <dbReference type="Proteomes" id="UP000199012"/>
    </source>
</evidence>
<dbReference type="Proteomes" id="UP000199012">
    <property type="component" value="Unassembled WGS sequence"/>
</dbReference>
<dbReference type="EMBL" id="FOKA01000004">
    <property type="protein sequence ID" value="SFA97748.1"/>
    <property type="molecule type" value="Genomic_DNA"/>
</dbReference>
<feature type="region of interest" description="Disordered" evidence="1">
    <location>
        <begin position="313"/>
        <end position="334"/>
    </location>
</feature>
<feature type="compositionally biased region" description="Polar residues" evidence="1">
    <location>
        <begin position="321"/>
        <end position="334"/>
    </location>
</feature>